<dbReference type="SMR" id="A0A067DNP4"/>
<gene>
    <name evidence="1" type="ORF">CISIN_1g042072mg</name>
</gene>
<organism evidence="1 2">
    <name type="scientific">Citrus sinensis</name>
    <name type="common">Sweet orange</name>
    <name type="synonym">Citrus aurantium var. sinensis</name>
    <dbReference type="NCBI Taxonomy" id="2711"/>
    <lineage>
        <taxon>Eukaryota</taxon>
        <taxon>Viridiplantae</taxon>
        <taxon>Streptophyta</taxon>
        <taxon>Embryophyta</taxon>
        <taxon>Tracheophyta</taxon>
        <taxon>Spermatophyta</taxon>
        <taxon>Magnoliopsida</taxon>
        <taxon>eudicotyledons</taxon>
        <taxon>Gunneridae</taxon>
        <taxon>Pentapetalae</taxon>
        <taxon>rosids</taxon>
        <taxon>malvids</taxon>
        <taxon>Sapindales</taxon>
        <taxon>Rutaceae</taxon>
        <taxon>Aurantioideae</taxon>
        <taxon>Citrus</taxon>
    </lineage>
</organism>
<reference evidence="1 2" key="1">
    <citation type="submission" date="2014-04" db="EMBL/GenBank/DDBJ databases">
        <authorList>
            <consortium name="International Citrus Genome Consortium"/>
            <person name="Gmitter F."/>
            <person name="Chen C."/>
            <person name="Farmerie W."/>
            <person name="Harkins T."/>
            <person name="Desany B."/>
            <person name="Mohiuddin M."/>
            <person name="Kodira C."/>
            <person name="Borodovsky M."/>
            <person name="Lomsadze A."/>
            <person name="Burns P."/>
            <person name="Jenkins J."/>
            <person name="Prochnik S."/>
            <person name="Shu S."/>
            <person name="Chapman J."/>
            <person name="Pitluck S."/>
            <person name="Schmutz J."/>
            <person name="Rokhsar D."/>
        </authorList>
    </citation>
    <scope>NUCLEOTIDE SEQUENCE</scope>
</reference>
<dbReference type="Gene3D" id="3.10.10.10">
    <property type="entry name" value="HIV Type 1 Reverse Transcriptase, subunit A, domain 1"/>
    <property type="match status" value="1"/>
</dbReference>
<name>A0A067DNP4_CITSI</name>
<dbReference type="Proteomes" id="UP000027120">
    <property type="component" value="Unassembled WGS sequence"/>
</dbReference>
<protein>
    <submittedName>
        <fullName evidence="1">Uncharacterized protein</fullName>
    </submittedName>
</protein>
<keyword evidence="2" id="KW-1185">Reference proteome</keyword>
<feature type="non-terminal residue" evidence="1">
    <location>
        <position position="91"/>
    </location>
</feature>
<evidence type="ECO:0000313" key="1">
    <source>
        <dbReference type="EMBL" id="KDO40191.1"/>
    </source>
</evidence>
<evidence type="ECO:0000313" key="2">
    <source>
        <dbReference type="Proteomes" id="UP000027120"/>
    </source>
</evidence>
<dbReference type="AlphaFoldDB" id="A0A067DNP4"/>
<dbReference type="EMBL" id="KK786088">
    <property type="protein sequence ID" value="KDO40191.1"/>
    <property type="molecule type" value="Genomic_DNA"/>
</dbReference>
<dbReference type="SUPFAM" id="SSF56672">
    <property type="entry name" value="DNA/RNA polymerases"/>
    <property type="match status" value="1"/>
</dbReference>
<sequence>MKASIKLKDPNKIIRRKPMTCTSKDREEFAKQIELLNMSVIKPSLSRHSSPAFFSGKRSCKKKGVKKRMVVNYEDLNKETIDDGYFLLGVA</sequence>
<accession>A0A067DNP4</accession>
<proteinExistence type="predicted"/>
<dbReference type="InterPro" id="IPR043502">
    <property type="entry name" value="DNA/RNA_pol_sf"/>
</dbReference>